<dbReference type="Proteomes" id="UP000215914">
    <property type="component" value="Unassembled WGS sequence"/>
</dbReference>
<gene>
    <name evidence="2" type="ORF">HanXRQr2_Chr03g0096921</name>
</gene>
<protein>
    <submittedName>
        <fullName evidence="2">Uncharacterized protein</fullName>
    </submittedName>
</protein>
<evidence type="ECO:0000256" key="1">
    <source>
        <dbReference type="SAM" id="MobiDB-lite"/>
    </source>
</evidence>
<name>A0A9K3NUN4_HELAN</name>
<comment type="caution">
    <text evidence="2">The sequence shown here is derived from an EMBL/GenBank/DDBJ whole genome shotgun (WGS) entry which is preliminary data.</text>
</comment>
<reference evidence="2" key="2">
    <citation type="submission" date="2020-06" db="EMBL/GenBank/DDBJ databases">
        <title>Helianthus annuus Genome sequencing and assembly Release 2.</title>
        <authorList>
            <person name="Gouzy J."/>
            <person name="Langlade N."/>
            <person name="Munos S."/>
        </authorList>
    </citation>
    <scope>NUCLEOTIDE SEQUENCE</scope>
    <source>
        <tissue evidence="2">Leaves</tissue>
    </source>
</reference>
<dbReference type="Gramene" id="mRNA:HanXRQr2_Chr03g0096921">
    <property type="protein sequence ID" value="mRNA:HanXRQr2_Chr03g0096921"/>
    <property type="gene ID" value="HanXRQr2_Chr03g0096921"/>
</dbReference>
<feature type="region of interest" description="Disordered" evidence="1">
    <location>
        <begin position="65"/>
        <end position="85"/>
    </location>
</feature>
<dbReference type="AlphaFoldDB" id="A0A9K3NUN4"/>
<accession>A0A9K3NUN4</accession>
<evidence type="ECO:0000313" key="3">
    <source>
        <dbReference type="Proteomes" id="UP000215914"/>
    </source>
</evidence>
<evidence type="ECO:0000313" key="2">
    <source>
        <dbReference type="EMBL" id="KAF5813321.1"/>
    </source>
</evidence>
<dbReference type="EMBL" id="MNCJ02000318">
    <property type="protein sequence ID" value="KAF5813321.1"/>
    <property type="molecule type" value="Genomic_DNA"/>
</dbReference>
<reference evidence="2" key="1">
    <citation type="journal article" date="2017" name="Nature">
        <title>The sunflower genome provides insights into oil metabolism, flowering and Asterid evolution.</title>
        <authorList>
            <person name="Badouin H."/>
            <person name="Gouzy J."/>
            <person name="Grassa C.J."/>
            <person name="Murat F."/>
            <person name="Staton S.E."/>
            <person name="Cottret L."/>
            <person name="Lelandais-Briere C."/>
            <person name="Owens G.L."/>
            <person name="Carrere S."/>
            <person name="Mayjonade B."/>
            <person name="Legrand L."/>
            <person name="Gill N."/>
            <person name="Kane N.C."/>
            <person name="Bowers J.E."/>
            <person name="Hubner S."/>
            <person name="Bellec A."/>
            <person name="Berard A."/>
            <person name="Berges H."/>
            <person name="Blanchet N."/>
            <person name="Boniface M.C."/>
            <person name="Brunel D."/>
            <person name="Catrice O."/>
            <person name="Chaidir N."/>
            <person name="Claudel C."/>
            <person name="Donnadieu C."/>
            <person name="Faraut T."/>
            <person name="Fievet G."/>
            <person name="Helmstetter N."/>
            <person name="King M."/>
            <person name="Knapp S.J."/>
            <person name="Lai Z."/>
            <person name="Le Paslier M.C."/>
            <person name="Lippi Y."/>
            <person name="Lorenzon L."/>
            <person name="Mandel J.R."/>
            <person name="Marage G."/>
            <person name="Marchand G."/>
            <person name="Marquand E."/>
            <person name="Bret-Mestries E."/>
            <person name="Morien E."/>
            <person name="Nambeesan S."/>
            <person name="Nguyen T."/>
            <person name="Pegot-Espagnet P."/>
            <person name="Pouilly N."/>
            <person name="Raftis F."/>
            <person name="Sallet E."/>
            <person name="Schiex T."/>
            <person name="Thomas J."/>
            <person name="Vandecasteele C."/>
            <person name="Vares D."/>
            <person name="Vear F."/>
            <person name="Vautrin S."/>
            <person name="Crespi M."/>
            <person name="Mangin B."/>
            <person name="Burke J.M."/>
            <person name="Salse J."/>
            <person name="Munos S."/>
            <person name="Vincourt P."/>
            <person name="Rieseberg L.H."/>
            <person name="Langlade N.B."/>
        </authorList>
    </citation>
    <scope>NUCLEOTIDE SEQUENCE</scope>
    <source>
        <tissue evidence="2">Leaves</tissue>
    </source>
</reference>
<keyword evidence="3" id="KW-1185">Reference proteome</keyword>
<proteinExistence type="predicted"/>
<organism evidence="2 3">
    <name type="scientific">Helianthus annuus</name>
    <name type="common">Common sunflower</name>
    <dbReference type="NCBI Taxonomy" id="4232"/>
    <lineage>
        <taxon>Eukaryota</taxon>
        <taxon>Viridiplantae</taxon>
        <taxon>Streptophyta</taxon>
        <taxon>Embryophyta</taxon>
        <taxon>Tracheophyta</taxon>
        <taxon>Spermatophyta</taxon>
        <taxon>Magnoliopsida</taxon>
        <taxon>eudicotyledons</taxon>
        <taxon>Gunneridae</taxon>
        <taxon>Pentapetalae</taxon>
        <taxon>asterids</taxon>
        <taxon>campanulids</taxon>
        <taxon>Asterales</taxon>
        <taxon>Asteraceae</taxon>
        <taxon>Asteroideae</taxon>
        <taxon>Heliantheae alliance</taxon>
        <taxon>Heliantheae</taxon>
        <taxon>Helianthus</taxon>
    </lineage>
</organism>
<sequence length="85" mass="9682">MIPACHIKEGLTCKVGLTYKLDIPRTLDGMIKYYILTKSLSCFLIKTLMFNARNYIENKAFKEPVESKVSPQSYPPLIKPNDENG</sequence>